<dbReference type="PANTHER" id="PTHR23321">
    <property type="entry name" value="RIBOSOMAL PROTEIN S15, BACTERIAL AND ORGANELLAR"/>
    <property type="match status" value="1"/>
</dbReference>
<evidence type="ECO:0000256" key="3">
    <source>
        <dbReference type="ARBA" id="ARBA00064542"/>
    </source>
</evidence>
<comment type="subunit">
    <text evidence="3 4">Part of the 30S ribosomal subunit. Forms a bridge to the 50S subunit in the 70S ribosome, contacting the 23S rRNA.</text>
</comment>
<keyword evidence="2 4" id="KW-0687">Ribonucleoprotein</keyword>
<dbReference type="NCBIfam" id="TIGR00952">
    <property type="entry name" value="S15_bact"/>
    <property type="match status" value="1"/>
</dbReference>
<dbReference type="GO" id="GO:0006412">
    <property type="term" value="P:translation"/>
    <property type="evidence" value="ECO:0007669"/>
    <property type="project" value="UniProtKB-UniRule"/>
</dbReference>
<dbReference type="InterPro" id="IPR005290">
    <property type="entry name" value="Ribosomal_uS15_bac-type"/>
</dbReference>
<name>A0A6P1XYZ7_9SPIR</name>
<dbReference type="KEGG" id="trz:GWP43_03380"/>
<dbReference type="HAMAP" id="MF_01343_B">
    <property type="entry name" value="Ribosomal_uS15_B"/>
    <property type="match status" value="1"/>
</dbReference>
<protein>
    <recommendedName>
        <fullName evidence="4">Small ribosomal subunit protein uS15</fullName>
    </recommendedName>
</protein>
<dbReference type="EMBL" id="CP048020">
    <property type="protein sequence ID" value="QHX42651.1"/>
    <property type="molecule type" value="Genomic_DNA"/>
</dbReference>
<dbReference type="GO" id="GO:0019843">
    <property type="term" value="F:rRNA binding"/>
    <property type="evidence" value="ECO:0007669"/>
    <property type="project" value="UniProtKB-UniRule"/>
</dbReference>
<dbReference type="GO" id="GO:0003735">
    <property type="term" value="F:structural constituent of ribosome"/>
    <property type="evidence" value="ECO:0007669"/>
    <property type="project" value="InterPro"/>
</dbReference>
<evidence type="ECO:0000313" key="6">
    <source>
        <dbReference type="EMBL" id="QHX42651.1"/>
    </source>
</evidence>
<organism evidence="6 7">
    <name type="scientific">Treponema vincentii</name>
    <dbReference type="NCBI Taxonomy" id="69710"/>
    <lineage>
        <taxon>Bacteria</taxon>
        <taxon>Pseudomonadati</taxon>
        <taxon>Spirochaetota</taxon>
        <taxon>Spirochaetia</taxon>
        <taxon>Spirochaetales</taxon>
        <taxon>Treponemataceae</taxon>
        <taxon>Treponema</taxon>
    </lineage>
</organism>
<evidence type="ECO:0000256" key="4">
    <source>
        <dbReference type="HAMAP-Rule" id="MF_01343"/>
    </source>
</evidence>
<keyword evidence="4" id="KW-0694">RNA-binding</keyword>
<dbReference type="SUPFAM" id="SSF47060">
    <property type="entry name" value="S15/NS1 RNA-binding domain"/>
    <property type="match status" value="1"/>
</dbReference>
<dbReference type="Pfam" id="PF00312">
    <property type="entry name" value="Ribosomal_S15"/>
    <property type="match status" value="1"/>
</dbReference>
<dbReference type="AlphaFoldDB" id="A0A6P1XYZ7"/>
<dbReference type="Proteomes" id="UP000464374">
    <property type="component" value="Chromosome"/>
</dbReference>
<dbReference type="Gene3D" id="6.10.250.3130">
    <property type="match status" value="1"/>
</dbReference>
<keyword evidence="1 4" id="KW-0689">Ribosomal protein</keyword>
<dbReference type="FunFam" id="1.10.287.10:FF:000002">
    <property type="entry name" value="30S ribosomal protein S15"/>
    <property type="match status" value="1"/>
</dbReference>
<evidence type="ECO:0000256" key="2">
    <source>
        <dbReference type="ARBA" id="ARBA00023274"/>
    </source>
</evidence>
<evidence type="ECO:0000313" key="7">
    <source>
        <dbReference type="Proteomes" id="UP000464374"/>
    </source>
</evidence>
<dbReference type="CDD" id="cd00353">
    <property type="entry name" value="Ribosomal_S15p_S13e"/>
    <property type="match status" value="1"/>
</dbReference>
<dbReference type="Gene3D" id="1.10.287.10">
    <property type="entry name" value="S15/NS1, RNA-binding"/>
    <property type="match status" value="1"/>
</dbReference>
<comment type="function">
    <text evidence="4">One of the primary rRNA binding proteins, it binds directly to 16S rRNA where it helps nucleate assembly of the platform of the 30S subunit by binding and bridging several RNA helices of the 16S rRNA.</text>
</comment>
<dbReference type="RefSeq" id="WP_162662710.1">
    <property type="nucleotide sequence ID" value="NZ_CP048020.1"/>
</dbReference>
<dbReference type="GO" id="GO:0022627">
    <property type="term" value="C:cytosolic small ribosomal subunit"/>
    <property type="evidence" value="ECO:0007669"/>
    <property type="project" value="TreeGrafter"/>
</dbReference>
<dbReference type="InterPro" id="IPR000589">
    <property type="entry name" value="Ribosomal_uS15"/>
</dbReference>
<comment type="function">
    <text evidence="4">Forms an intersubunit bridge (bridge B4) with the 23S rRNA of the 50S subunit in the ribosome.</text>
</comment>
<comment type="similarity">
    <text evidence="4 5">Belongs to the universal ribosomal protein uS15 family.</text>
</comment>
<sequence>MALTKEQTASVVMKFGANEKDTGNTRVQIALLTDRIRQLTEHCRINKKDKSSQRGLLVLVGQRRRLLKYYKRTNLEGYRALIKELGLRK</sequence>
<gene>
    <name evidence="4 6" type="primary">rpsO</name>
    <name evidence="6" type="ORF">GWP43_03380</name>
</gene>
<proteinExistence type="inferred from homology"/>
<dbReference type="SMART" id="SM01387">
    <property type="entry name" value="Ribosomal_S15"/>
    <property type="match status" value="1"/>
</dbReference>
<evidence type="ECO:0000256" key="1">
    <source>
        <dbReference type="ARBA" id="ARBA00022980"/>
    </source>
</evidence>
<evidence type="ECO:0000256" key="5">
    <source>
        <dbReference type="RuleBase" id="RU003919"/>
    </source>
</evidence>
<reference evidence="6 7" key="1">
    <citation type="submission" date="2020-01" db="EMBL/GenBank/DDBJ databases">
        <title>Complete genome sequence of a human oral phylogroup 1 Treponema sp. strain ATCC 700766, originally isolated from periodontitis dental plaque.</title>
        <authorList>
            <person name="Chan Y."/>
            <person name="Huo Y.-B."/>
            <person name="Yu X.-L."/>
            <person name="Zeng H."/>
            <person name="Leung W.-K."/>
            <person name="Watt R.M."/>
        </authorList>
    </citation>
    <scope>NUCLEOTIDE SEQUENCE [LARGE SCALE GENOMIC DNA]</scope>
    <source>
        <strain evidence="6 7">OMZ 804</strain>
    </source>
</reference>
<dbReference type="PANTHER" id="PTHR23321:SF26">
    <property type="entry name" value="SMALL RIBOSOMAL SUBUNIT PROTEIN US15M"/>
    <property type="match status" value="1"/>
</dbReference>
<accession>A0A6P1XYZ7</accession>
<keyword evidence="4" id="KW-0699">rRNA-binding</keyword>
<dbReference type="InterPro" id="IPR009068">
    <property type="entry name" value="uS15_NS1_RNA-bd_sf"/>
</dbReference>